<dbReference type="InterPro" id="IPR037171">
    <property type="entry name" value="NagB/RpiA_transferase-like"/>
</dbReference>
<feature type="binding site" evidence="4">
    <location>
        <begin position="7"/>
        <end position="11"/>
    </location>
    <ligand>
        <name>ATP</name>
        <dbReference type="ChEBI" id="CHEBI:30616"/>
    </ligand>
</feature>
<dbReference type="SUPFAM" id="SSF100950">
    <property type="entry name" value="NagB/RpiA/CoA transferase-like"/>
    <property type="match status" value="1"/>
</dbReference>
<dbReference type="PIRSF" id="PIRSF006806">
    <property type="entry name" value="FTHF_cligase"/>
    <property type="match status" value="1"/>
</dbReference>
<dbReference type="GO" id="GO:0035999">
    <property type="term" value="P:tetrahydrofolate interconversion"/>
    <property type="evidence" value="ECO:0007669"/>
    <property type="project" value="TreeGrafter"/>
</dbReference>
<dbReference type="Proteomes" id="UP000237350">
    <property type="component" value="Unassembled WGS sequence"/>
</dbReference>
<comment type="similarity">
    <text evidence="1 5">Belongs to the 5-formyltetrahydrofolate cyclo-ligase family.</text>
</comment>
<comment type="cofactor">
    <cofactor evidence="5">
        <name>Mg(2+)</name>
        <dbReference type="ChEBI" id="CHEBI:18420"/>
    </cofactor>
</comment>
<dbReference type="PANTHER" id="PTHR23407">
    <property type="entry name" value="ATPASE INHIBITOR/5-FORMYLTETRAHYDROFOLATE CYCLO-LIGASE"/>
    <property type="match status" value="1"/>
</dbReference>
<keyword evidence="3 4" id="KW-0067">ATP-binding</keyword>
<feature type="binding site" evidence="4">
    <location>
        <begin position="143"/>
        <end position="151"/>
    </location>
    <ligand>
        <name>ATP</name>
        <dbReference type="ChEBI" id="CHEBI:30616"/>
    </ligand>
</feature>
<dbReference type="Pfam" id="PF01812">
    <property type="entry name" value="5-FTHF_cyc-lig"/>
    <property type="match status" value="1"/>
</dbReference>
<protein>
    <recommendedName>
        <fullName evidence="5">5-formyltetrahydrofolate cyclo-ligase</fullName>
        <ecNumber evidence="5">6.3.3.2</ecNumber>
    </recommendedName>
</protein>
<name>A0A2S4JQG7_9SPIO</name>
<evidence type="ECO:0000256" key="3">
    <source>
        <dbReference type="ARBA" id="ARBA00022840"/>
    </source>
</evidence>
<keyword evidence="2 4" id="KW-0547">Nucleotide-binding</keyword>
<dbReference type="EMBL" id="LPWH01000064">
    <property type="protein sequence ID" value="POR01788.1"/>
    <property type="molecule type" value="Genomic_DNA"/>
</dbReference>
<keyword evidence="7" id="KW-1185">Reference proteome</keyword>
<reference evidence="7" key="1">
    <citation type="submission" date="2015-12" db="EMBL/GenBank/DDBJ databases">
        <authorList>
            <person name="Lodha T.D."/>
            <person name="Chintalapati S."/>
            <person name="Chintalapati V.R."/>
            <person name="Sravanthi T."/>
        </authorList>
    </citation>
    <scope>NUCLEOTIDE SEQUENCE [LARGE SCALE GENOMIC DNA]</scope>
    <source>
        <strain evidence="7">JC133</strain>
    </source>
</reference>
<dbReference type="GO" id="GO:0009396">
    <property type="term" value="P:folic acid-containing compound biosynthetic process"/>
    <property type="evidence" value="ECO:0007669"/>
    <property type="project" value="TreeGrafter"/>
</dbReference>
<evidence type="ECO:0000313" key="7">
    <source>
        <dbReference type="Proteomes" id="UP000237350"/>
    </source>
</evidence>
<sequence length="200" mass="21708">MNNRMNKKDLRCSISRAIRELDPRVRAAAGEQIIGQILKLPAWGRADSVFAYSAMDDEVDLSELLITARTQGKKVFLPRIEEGQREMCFFEASPGDCPSAPVPLERHGLGFLQPQGRGGVEGVPRPGSVVIVPGRAFDLRGRRLGRGGGYYDRWLAGLDPGVFLLGVAFGCQIVPAVPCDPWDVALPRVLNDSLTTAPGP</sequence>
<keyword evidence="5" id="KW-0479">Metal-binding</keyword>
<dbReference type="OrthoDB" id="9801938at2"/>
<evidence type="ECO:0000256" key="4">
    <source>
        <dbReference type="PIRSR" id="PIRSR006806-1"/>
    </source>
</evidence>
<organism evidence="6 7">
    <name type="scientific">Alkalispirochaeta sphaeroplastigenens</name>
    <dbReference type="NCBI Taxonomy" id="1187066"/>
    <lineage>
        <taxon>Bacteria</taxon>
        <taxon>Pseudomonadati</taxon>
        <taxon>Spirochaetota</taxon>
        <taxon>Spirochaetia</taxon>
        <taxon>Spirochaetales</taxon>
        <taxon>Spirochaetaceae</taxon>
        <taxon>Alkalispirochaeta</taxon>
    </lineage>
</organism>
<dbReference type="AlphaFoldDB" id="A0A2S4JQG7"/>
<feature type="binding site" evidence="4">
    <location>
        <position position="58"/>
    </location>
    <ligand>
        <name>substrate</name>
    </ligand>
</feature>
<accession>A0A2S4JQG7</accession>
<keyword evidence="5" id="KW-0460">Magnesium</keyword>
<dbReference type="GO" id="GO:0005524">
    <property type="term" value="F:ATP binding"/>
    <property type="evidence" value="ECO:0007669"/>
    <property type="project" value="UniProtKB-KW"/>
</dbReference>
<gene>
    <name evidence="6" type="ORF">AU468_07480</name>
</gene>
<comment type="caution">
    <text evidence="6">The sequence shown here is derived from an EMBL/GenBank/DDBJ whole genome shotgun (WGS) entry which is preliminary data.</text>
</comment>
<comment type="catalytic activity">
    <reaction evidence="5">
        <text>(6S)-5-formyl-5,6,7,8-tetrahydrofolate + ATP = (6R)-5,10-methenyltetrahydrofolate + ADP + phosphate</text>
        <dbReference type="Rhea" id="RHEA:10488"/>
        <dbReference type="ChEBI" id="CHEBI:30616"/>
        <dbReference type="ChEBI" id="CHEBI:43474"/>
        <dbReference type="ChEBI" id="CHEBI:57455"/>
        <dbReference type="ChEBI" id="CHEBI:57457"/>
        <dbReference type="ChEBI" id="CHEBI:456216"/>
        <dbReference type="EC" id="6.3.3.2"/>
    </reaction>
</comment>
<dbReference type="InterPro" id="IPR002698">
    <property type="entry name" value="FTHF_cligase"/>
</dbReference>
<evidence type="ECO:0000256" key="1">
    <source>
        <dbReference type="ARBA" id="ARBA00010638"/>
    </source>
</evidence>
<dbReference type="Gene3D" id="3.40.50.10420">
    <property type="entry name" value="NagB/RpiA/CoA transferase-like"/>
    <property type="match status" value="1"/>
</dbReference>
<dbReference type="EC" id="6.3.3.2" evidence="5"/>
<evidence type="ECO:0000313" key="6">
    <source>
        <dbReference type="EMBL" id="POR01788.1"/>
    </source>
</evidence>
<proteinExistence type="inferred from homology"/>
<dbReference type="NCBIfam" id="TIGR02727">
    <property type="entry name" value="MTHFS_bact"/>
    <property type="match status" value="1"/>
</dbReference>
<dbReference type="InterPro" id="IPR024185">
    <property type="entry name" value="FTHF_cligase-like_sf"/>
</dbReference>
<dbReference type="GO" id="GO:0030272">
    <property type="term" value="F:5-formyltetrahydrofolate cyclo-ligase activity"/>
    <property type="evidence" value="ECO:0007669"/>
    <property type="project" value="UniProtKB-EC"/>
</dbReference>
<dbReference type="GO" id="GO:0046872">
    <property type="term" value="F:metal ion binding"/>
    <property type="evidence" value="ECO:0007669"/>
    <property type="project" value="UniProtKB-KW"/>
</dbReference>
<evidence type="ECO:0000256" key="5">
    <source>
        <dbReference type="RuleBase" id="RU361279"/>
    </source>
</evidence>
<dbReference type="PANTHER" id="PTHR23407:SF1">
    <property type="entry name" value="5-FORMYLTETRAHYDROFOLATE CYCLO-LIGASE"/>
    <property type="match status" value="1"/>
</dbReference>
<evidence type="ECO:0000256" key="2">
    <source>
        <dbReference type="ARBA" id="ARBA00022741"/>
    </source>
</evidence>